<sequence>MDSGRDDRGRKNRRLRPITMANGNGTGIVAFNAYSRGKTEFEKGKDAFPYLWETVEDLSRQHPNGVAFKKAFELIEGSKARGMEEKLRKFRVTEIRHQLRRMELMKETVKIVLDALEG</sequence>
<dbReference type="GO" id="GO:0005634">
    <property type="term" value="C:nucleus"/>
    <property type="evidence" value="ECO:0007669"/>
    <property type="project" value="TreeGrafter"/>
</dbReference>
<organism evidence="1">
    <name type="scientific">Arundo donax</name>
    <name type="common">Giant reed</name>
    <name type="synonym">Donax arundinaceus</name>
    <dbReference type="NCBI Taxonomy" id="35708"/>
    <lineage>
        <taxon>Eukaryota</taxon>
        <taxon>Viridiplantae</taxon>
        <taxon>Streptophyta</taxon>
        <taxon>Embryophyta</taxon>
        <taxon>Tracheophyta</taxon>
        <taxon>Spermatophyta</taxon>
        <taxon>Magnoliopsida</taxon>
        <taxon>Liliopsida</taxon>
        <taxon>Poales</taxon>
        <taxon>Poaceae</taxon>
        <taxon>PACMAD clade</taxon>
        <taxon>Arundinoideae</taxon>
        <taxon>Arundineae</taxon>
        <taxon>Arundo</taxon>
    </lineage>
</organism>
<dbReference type="InterPro" id="IPR007592">
    <property type="entry name" value="GEBP"/>
</dbReference>
<dbReference type="GO" id="GO:0006355">
    <property type="term" value="P:regulation of DNA-templated transcription"/>
    <property type="evidence" value="ECO:0007669"/>
    <property type="project" value="InterPro"/>
</dbReference>
<accession>A0A0A9D3T0</accession>
<proteinExistence type="predicted"/>
<dbReference type="EMBL" id="GBRH01215434">
    <property type="protein sequence ID" value="JAD82461.1"/>
    <property type="molecule type" value="Transcribed_RNA"/>
</dbReference>
<evidence type="ECO:0000313" key="1">
    <source>
        <dbReference type="EMBL" id="JAD82461.1"/>
    </source>
</evidence>
<dbReference type="PANTHER" id="PTHR31662:SF33">
    <property type="entry name" value="DNA-BINDING STOREKEEPER PROTEIN TRANSCRIPTIONAL REGULATOR-LIKE PROTEIN"/>
    <property type="match status" value="1"/>
</dbReference>
<protein>
    <submittedName>
        <fullName evidence="1">Uncharacterized protein</fullName>
    </submittedName>
</protein>
<dbReference type="AlphaFoldDB" id="A0A0A9D3T0"/>
<reference evidence="1" key="2">
    <citation type="journal article" date="2015" name="Data Brief">
        <title>Shoot transcriptome of the giant reed, Arundo donax.</title>
        <authorList>
            <person name="Barrero R.A."/>
            <person name="Guerrero F.D."/>
            <person name="Moolhuijzen P."/>
            <person name="Goolsby J.A."/>
            <person name="Tidwell J."/>
            <person name="Bellgard S.E."/>
            <person name="Bellgard M.I."/>
        </authorList>
    </citation>
    <scope>NUCLEOTIDE SEQUENCE</scope>
    <source>
        <tissue evidence="1">Shoot tissue taken approximately 20 cm above the soil surface</tissue>
    </source>
</reference>
<dbReference type="PANTHER" id="PTHR31662">
    <property type="entry name" value="BNAANNG10740D PROTEIN-RELATED"/>
    <property type="match status" value="1"/>
</dbReference>
<name>A0A0A9D3T0_ARUDO</name>
<reference evidence="1" key="1">
    <citation type="submission" date="2014-09" db="EMBL/GenBank/DDBJ databases">
        <authorList>
            <person name="Magalhaes I.L.F."/>
            <person name="Oliveira U."/>
            <person name="Santos F.R."/>
            <person name="Vidigal T.H.D.A."/>
            <person name="Brescovit A.D."/>
            <person name="Santos A.J."/>
        </authorList>
    </citation>
    <scope>NUCLEOTIDE SEQUENCE</scope>
    <source>
        <tissue evidence="1">Shoot tissue taken approximately 20 cm above the soil surface</tissue>
    </source>
</reference>